<feature type="signal peptide" evidence="2">
    <location>
        <begin position="1"/>
        <end position="25"/>
    </location>
</feature>
<protein>
    <recommendedName>
        <fullName evidence="5">Secreted protein</fullName>
    </recommendedName>
</protein>
<feature type="chain" id="PRO_5043697772" description="Secreted protein" evidence="2">
    <location>
        <begin position="26"/>
        <end position="113"/>
    </location>
</feature>
<evidence type="ECO:0000256" key="2">
    <source>
        <dbReference type="SAM" id="SignalP"/>
    </source>
</evidence>
<dbReference type="Proteomes" id="UP000827092">
    <property type="component" value="Unassembled WGS sequence"/>
</dbReference>
<evidence type="ECO:0000256" key="1">
    <source>
        <dbReference type="SAM" id="MobiDB-lite"/>
    </source>
</evidence>
<name>A0AAV6TGB9_9ARAC</name>
<organism evidence="3 4">
    <name type="scientific">Oedothorax gibbosus</name>
    <dbReference type="NCBI Taxonomy" id="931172"/>
    <lineage>
        <taxon>Eukaryota</taxon>
        <taxon>Metazoa</taxon>
        <taxon>Ecdysozoa</taxon>
        <taxon>Arthropoda</taxon>
        <taxon>Chelicerata</taxon>
        <taxon>Arachnida</taxon>
        <taxon>Araneae</taxon>
        <taxon>Araneomorphae</taxon>
        <taxon>Entelegynae</taxon>
        <taxon>Araneoidea</taxon>
        <taxon>Linyphiidae</taxon>
        <taxon>Erigoninae</taxon>
        <taxon>Oedothorax</taxon>
    </lineage>
</organism>
<evidence type="ECO:0000313" key="4">
    <source>
        <dbReference type="Proteomes" id="UP000827092"/>
    </source>
</evidence>
<gene>
    <name evidence="3" type="ORF">JTE90_011991</name>
</gene>
<reference evidence="3 4" key="1">
    <citation type="journal article" date="2022" name="Nat. Ecol. Evol.">
        <title>A masculinizing supergene underlies an exaggerated male reproductive morph in a spider.</title>
        <authorList>
            <person name="Hendrickx F."/>
            <person name="De Corte Z."/>
            <person name="Sonet G."/>
            <person name="Van Belleghem S.M."/>
            <person name="Kostlbacher S."/>
            <person name="Vangestel C."/>
        </authorList>
    </citation>
    <scope>NUCLEOTIDE SEQUENCE [LARGE SCALE GENOMIC DNA]</scope>
    <source>
        <strain evidence="3">W744_W776</strain>
    </source>
</reference>
<keyword evidence="2" id="KW-0732">Signal</keyword>
<dbReference type="EMBL" id="JAFNEN010004871">
    <property type="protein sequence ID" value="KAG8170801.1"/>
    <property type="molecule type" value="Genomic_DNA"/>
</dbReference>
<evidence type="ECO:0008006" key="5">
    <source>
        <dbReference type="Google" id="ProtNLM"/>
    </source>
</evidence>
<feature type="region of interest" description="Disordered" evidence="1">
    <location>
        <begin position="70"/>
        <end position="89"/>
    </location>
</feature>
<evidence type="ECO:0000313" key="3">
    <source>
        <dbReference type="EMBL" id="KAG8170801.1"/>
    </source>
</evidence>
<keyword evidence="4" id="KW-1185">Reference proteome</keyword>
<comment type="caution">
    <text evidence="3">The sequence shown here is derived from an EMBL/GenBank/DDBJ whole genome shotgun (WGS) entry which is preliminary data.</text>
</comment>
<sequence>MNAWLPRASYPCWTLLTLCIKLVKSKMIDRPAFAVRLFILKIKIKRACPFALRAVCPAELALGHLRTFDRLSPPQPTKPPESCTRSGSRRYKEAARLGLEGDPYTGRFRLPSK</sequence>
<accession>A0AAV6TGB9</accession>
<dbReference type="AlphaFoldDB" id="A0AAV6TGB9"/>
<proteinExistence type="predicted"/>